<evidence type="ECO:0000313" key="1">
    <source>
        <dbReference type="EMBL" id="CAH3179047.1"/>
    </source>
</evidence>
<dbReference type="Proteomes" id="UP001159405">
    <property type="component" value="Unassembled WGS sequence"/>
</dbReference>
<sequence length="52" mass="6340">MDNKTIQKLRELYFKVSELETQLNQEKNDHLLSLAQVRVEGQRYMTWELRTD</sequence>
<keyword evidence="2" id="KW-1185">Reference proteome</keyword>
<protein>
    <submittedName>
        <fullName evidence="1">Uncharacterized protein</fullName>
    </submittedName>
</protein>
<gene>
    <name evidence="1" type="ORF">PLOB_00021256</name>
</gene>
<proteinExistence type="predicted"/>
<evidence type="ECO:0000313" key="2">
    <source>
        <dbReference type="Proteomes" id="UP001159405"/>
    </source>
</evidence>
<reference evidence="1 2" key="1">
    <citation type="submission" date="2022-05" db="EMBL/GenBank/DDBJ databases">
        <authorList>
            <consortium name="Genoscope - CEA"/>
            <person name="William W."/>
        </authorList>
    </citation>
    <scope>NUCLEOTIDE SEQUENCE [LARGE SCALE GENOMIC DNA]</scope>
</reference>
<organism evidence="1 2">
    <name type="scientific">Porites lobata</name>
    <dbReference type="NCBI Taxonomy" id="104759"/>
    <lineage>
        <taxon>Eukaryota</taxon>
        <taxon>Metazoa</taxon>
        <taxon>Cnidaria</taxon>
        <taxon>Anthozoa</taxon>
        <taxon>Hexacorallia</taxon>
        <taxon>Scleractinia</taxon>
        <taxon>Fungiina</taxon>
        <taxon>Poritidae</taxon>
        <taxon>Porites</taxon>
    </lineage>
</organism>
<accession>A0ABN8RNX8</accession>
<name>A0ABN8RNX8_9CNID</name>
<comment type="caution">
    <text evidence="1">The sequence shown here is derived from an EMBL/GenBank/DDBJ whole genome shotgun (WGS) entry which is preliminary data.</text>
</comment>
<dbReference type="EMBL" id="CALNXK010000249">
    <property type="protein sequence ID" value="CAH3179047.1"/>
    <property type="molecule type" value="Genomic_DNA"/>
</dbReference>